<dbReference type="AlphaFoldDB" id="A0A6G7Y9D9"/>
<evidence type="ECO:0000313" key="5">
    <source>
        <dbReference type="EMBL" id="QIK73251.1"/>
    </source>
</evidence>
<feature type="transmembrane region" description="Helical" evidence="2">
    <location>
        <begin position="261"/>
        <end position="286"/>
    </location>
</feature>
<feature type="region of interest" description="Disordered" evidence="1">
    <location>
        <begin position="585"/>
        <end position="648"/>
    </location>
</feature>
<feature type="domain" description="DUF2207" evidence="3">
    <location>
        <begin position="49"/>
        <end position="240"/>
    </location>
</feature>
<accession>A0A6G7Y9D9</accession>
<keyword evidence="2" id="KW-0812">Transmembrane</keyword>
<dbReference type="InterPro" id="IPR006311">
    <property type="entry name" value="TAT_signal"/>
</dbReference>
<dbReference type="RefSeq" id="WP_166234322.1">
    <property type="nucleotide sequence ID" value="NZ_CP049865.1"/>
</dbReference>
<feature type="compositionally biased region" description="Gly residues" evidence="1">
    <location>
        <begin position="609"/>
        <end position="648"/>
    </location>
</feature>
<protein>
    <submittedName>
        <fullName evidence="5">DUF2207 domain-containing protein</fullName>
    </submittedName>
</protein>
<evidence type="ECO:0000259" key="3">
    <source>
        <dbReference type="Pfam" id="PF09972"/>
    </source>
</evidence>
<keyword evidence="2" id="KW-0472">Membrane</keyword>
<dbReference type="InterPro" id="IPR018702">
    <property type="entry name" value="DUF2207"/>
</dbReference>
<gene>
    <name evidence="5" type="ORF">G7070_14525</name>
</gene>
<dbReference type="KEGG" id="prv:G7070_14525"/>
<proteinExistence type="predicted"/>
<dbReference type="Pfam" id="PF09972">
    <property type="entry name" value="DUF2207"/>
    <property type="match status" value="1"/>
</dbReference>
<evidence type="ECO:0000256" key="1">
    <source>
        <dbReference type="SAM" id="MobiDB-lite"/>
    </source>
</evidence>
<evidence type="ECO:0000259" key="4">
    <source>
        <dbReference type="Pfam" id="PF20990"/>
    </source>
</evidence>
<keyword evidence="6" id="KW-1185">Reference proteome</keyword>
<evidence type="ECO:0000256" key="2">
    <source>
        <dbReference type="SAM" id="Phobius"/>
    </source>
</evidence>
<feature type="transmembrane region" description="Helical" evidence="2">
    <location>
        <begin position="468"/>
        <end position="486"/>
    </location>
</feature>
<reference evidence="5 6" key="1">
    <citation type="submission" date="2020-03" db="EMBL/GenBank/DDBJ databases">
        <title>Propioniciclava sp. nov., isolated from Hydrophilus acuminatus.</title>
        <authorList>
            <person name="Hyun D.-W."/>
            <person name="Bae J.-W."/>
        </authorList>
    </citation>
    <scope>NUCLEOTIDE SEQUENCE [LARGE SCALE GENOMIC DNA]</scope>
    <source>
        <strain evidence="5 6">HDW11</strain>
    </source>
</reference>
<feature type="compositionally biased region" description="Low complexity" evidence="1">
    <location>
        <begin position="599"/>
        <end position="608"/>
    </location>
</feature>
<dbReference type="Proteomes" id="UP000501058">
    <property type="component" value="Chromosome"/>
</dbReference>
<feature type="domain" description="Predicted membrane protein YciQ-like C-terminal" evidence="4">
    <location>
        <begin position="338"/>
        <end position="548"/>
    </location>
</feature>
<feature type="transmembrane region" description="Helical" evidence="2">
    <location>
        <begin position="445"/>
        <end position="462"/>
    </location>
</feature>
<keyword evidence="2" id="KW-1133">Transmembrane helix</keyword>
<dbReference type="Pfam" id="PF20990">
    <property type="entry name" value="DUF2207_C"/>
    <property type="match status" value="1"/>
</dbReference>
<evidence type="ECO:0000313" key="6">
    <source>
        <dbReference type="Proteomes" id="UP000501058"/>
    </source>
</evidence>
<feature type="compositionally biased region" description="Polar residues" evidence="1">
    <location>
        <begin position="585"/>
        <end position="598"/>
    </location>
</feature>
<sequence>MLHDPRRAHPRARSRRRRVGLATALGALLTVALWWLGPASAVAADDSFDRWDVRYTVTHDGTLQVRETITLRFGSSSGRHGLDRFLVTREPYDDRQDIRYPVSAVTVDSPDRGISTKVDRSSYSPAAREEVERIRIGSASRTILADTATYVIDYSVRGALRVGADERPELYWDVTGPDIAGIDEITVRVQAPGGVWDTACSVAPDGESAPCDSEALDGEDAVFRHADVPRGHIMTIAAQFQQGAVTDAQPLLVERADAGEILARTLGIAGAGAALVGIPLIGWIVVRTRTGDDRYLDVPPGVVPVPGQSDRVGRSRAAVEVPVAFSPPRNVLISDAGFLLDGRYDVRHLTATLVDLAVKGAIDLTSGGGDQAALVDRGRATDDAGRRVLDDVFRSARTRVSLGSAEQMLRASENLALREERNARNNGWFKALGLRPRDSTFPPKALWVAGWLVVVLVLAPSLRGFIPPLLVVGAIVAVFVITVRLVRGRLRSGQRTAHGRALTDQIEGFRTYISTAEADQLRFEEGEDIFTKYLPWAILFGEADRWVRVCRRAVELGRIPAPTLGGLGTGSWETDGFSRRLNTLGRSVRSGSRPTQVHSTGRSFLTSSGGSGGGSAFRSRGGGGGGRRSGGGSSRSGGGGGGGGASSW</sequence>
<dbReference type="EMBL" id="CP049865">
    <property type="protein sequence ID" value="QIK73251.1"/>
    <property type="molecule type" value="Genomic_DNA"/>
</dbReference>
<dbReference type="PROSITE" id="PS51318">
    <property type="entry name" value="TAT"/>
    <property type="match status" value="1"/>
</dbReference>
<dbReference type="InterPro" id="IPR048389">
    <property type="entry name" value="YciQ-like_C"/>
</dbReference>
<organism evidence="5 6">
    <name type="scientific">Propioniciclava coleopterorum</name>
    <dbReference type="NCBI Taxonomy" id="2714937"/>
    <lineage>
        <taxon>Bacteria</taxon>
        <taxon>Bacillati</taxon>
        <taxon>Actinomycetota</taxon>
        <taxon>Actinomycetes</taxon>
        <taxon>Propionibacteriales</taxon>
        <taxon>Propionibacteriaceae</taxon>
        <taxon>Propioniciclava</taxon>
    </lineage>
</organism>
<name>A0A6G7Y9D9_9ACTN</name>